<gene>
    <name evidence="6" type="ORF">MKJ03_02015</name>
</gene>
<dbReference type="InterPro" id="IPR036390">
    <property type="entry name" value="WH_DNA-bd_sf"/>
</dbReference>
<dbReference type="Gene3D" id="1.10.10.10">
    <property type="entry name" value="Winged helix-like DNA-binding domain superfamily/Winged helix DNA-binding domain"/>
    <property type="match status" value="1"/>
</dbReference>
<dbReference type="InterPro" id="IPR058163">
    <property type="entry name" value="LysR-type_TF_proteobact-type"/>
</dbReference>
<dbReference type="PANTHER" id="PTHR30537:SF74">
    <property type="entry name" value="HTH-TYPE TRANSCRIPTIONAL REGULATOR TRPI"/>
    <property type="match status" value="1"/>
</dbReference>
<dbReference type="InterPro" id="IPR036388">
    <property type="entry name" value="WH-like_DNA-bd_sf"/>
</dbReference>
<dbReference type="Pfam" id="PF00126">
    <property type="entry name" value="HTH_1"/>
    <property type="match status" value="1"/>
</dbReference>
<dbReference type="PROSITE" id="PS50931">
    <property type="entry name" value="HTH_LYSR"/>
    <property type="match status" value="1"/>
</dbReference>
<dbReference type="InterPro" id="IPR005119">
    <property type="entry name" value="LysR_subst-bd"/>
</dbReference>
<dbReference type="CDD" id="cd08432">
    <property type="entry name" value="PBP2_GcdR_TrpI_HvrB_AmpR_like"/>
    <property type="match status" value="1"/>
</dbReference>
<accession>A0ABT0CVA7</accession>
<keyword evidence="3" id="KW-0238">DNA-binding</keyword>
<evidence type="ECO:0000259" key="5">
    <source>
        <dbReference type="PROSITE" id="PS50931"/>
    </source>
</evidence>
<dbReference type="RefSeq" id="WP_245134433.1">
    <property type="nucleotide sequence ID" value="NZ_CP128477.1"/>
</dbReference>
<dbReference type="PANTHER" id="PTHR30537">
    <property type="entry name" value="HTH-TYPE TRANSCRIPTIONAL REGULATOR"/>
    <property type="match status" value="1"/>
</dbReference>
<dbReference type="EMBL" id="JALAYX010000001">
    <property type="protein sequence ID" value="MCJ8237088.1"/>
    <property type="molecule type" value="Genomic_DNA"/>
</dbReference>
<protein>
    <submittedName>
        <fullName evidence="6">LysR substrate-binding domain-containing protein</fullName>
    </submittedName>
</protein>
<keyword evidence="7" id="KW-1185">Reference proteome</keyword>
<comment type="similarity">
    <text evidence="1">Belongs to the LysR transcriptional regulatory family.</text>
</comment>
<evidence type="ECO:0000256" key="1">
    <source>
        <dbReference type="ARBA" id="ARBA00009437"/>
    </source>
</evidence>
<geneLocation type="plasmid" evidence="6">
    <name>unnamed</name>
</geneLocation>
<evidence type="ECO:0000256" key="3">
    <source>
        <dbReference type="ARBA" id="ARBA00023125"/>
    </source>
</evidence>
<sequence>MKSLNQVHLNGLRAVEAVARLGSLQTAAEELGVSIGAVSQQVIKTEQQLGRTLFERTSRGMVPVETAAEILARLSDGIRHLSSAVALAKRSDDSLLTISVAPVFAARWLVHRIADFSERFPQISLRIDANDRLTDASQTDLDLRIRVGRGHWPGFRTELILEQQVAPLCTPAMAATLEKPADILTLPKIIDGRAMFTWDVWLAAAGLPGAEIKARHTFSEASLCLDAAIAGQGVMLAWQTLASHQLQHGQLVAPFGPSVKTGFGHYFVTAENARRSDKVEKFKRWLKREIEDDMERLARAAPVFAQAFAP</sequence>
<dbReference type="Proteomes" id="UP001522662">
    <property type="component" value="Unassembled WGS sequence"/>
</dbReference>
<dbReference type="SUPFAM" id="SSF53850">
    <property type="entry name" value="Periplasmic binding protein-like II"/>
    <property type="match status" value="1"/>
</dbReference>
<evidence type="ECO:0000313" key="6">
    <source>
        <dbReference type="EMBL" id="MCJ8237088.1"/>
    </source>
</evidence>
<proteinExistence type="inferred from homology"/>
<comment type="caution">
    <text evidence="6">The sequence shown here is derived from an EMBL/GenBank/DDBJ whole genome shotgun (WGS) entry which is preliminary data.</text>
</comment>
<dbReference type="Pfam" id="PF03466">
    <property type="entry name" value="LysR_substrate"/>
    <property type="match status" value="1"/>
</dbReference>
<evidence type="ECO:0000313" key="7">
    <source>
        <dbReference type="Proteomes" id="UP001522662"/>
    </source>
</evidence>
<name>A0ABT0CVA7_9HYPH</name>
<feature type="domain" description="HTH lysR-type" evidence="5">
    <location>
        <begin position="7"/>
        <end position="64"/>
    </location>
</feature>
<reference evidence="6 7" key="1">
    <citation type="submission" date="2022-03" db="EMBL/GenBank/DDBJ databases">
        <title>Rhizobium SSM4.3 sp. nov., isolated from Sediment (Gouqi Island).</title>
        <authorList>
            <person name="Chen G."/>
        </authorList>
    </citation>
    <scope>NUCLEOTIDE SEQUENCE [LARGE SCALE GENOMIC DNA]</scope>
    <source>
        <strain evidence="6 7">SSM4.3</strain>
        <plasmid evidence="6">unnamed</plasmid>
    </source>
</reference>
<evidence type="ECO:0000256" key="4">
    <source>
        <dbReference type="ARBA" id="ARBA00023163"/>
    </source>
</evidence>
<keyword evidence="6" id="KW-0614">Plasmid</keyword>
<dbReference type="InterPro" id="IPR000847">
    <property type="entry name" value="LysR_HTH_N"/>
</dbReference>
<dbReference type="Gene3D" id="3.40.190.10">
    <property type="entry name" value="Periplasmic binding protein-like II"/>
    <property type="match status" value="2"/>
</dbReference>
<organism evidence="6 7">
    <name type="scientific">Peteryoungia algae</name>
    <dbReference type="NCBI Taxonomy" id="2919917"/>
    <lineage>
        <taxon>Bacteria</taxon>
        <taxon>Pseudomonadati</taxon>
        <taxon>Pseudomonadota</taxon>
        <taxon>Alphaproteobacteria</taxon>
        <taxon>Hyphomicrobiales</taxon>
        <taxon>Rhizobiaceae</taxon>
        <taxon>Peteryoungia</taxon>
    </lineage>
</organism>
<keyword evidence="2" id="KW-0805">Transcription regulation</keyword>
<evidence type="ECO:0000256" key="2">
    <source>
        <dbReference type="ARBA" id="ARBA00023015"/>
    </source>
</evidence>
<dbReference type="SUPFAM" id="SSF46785">
    <property type="entry name" value="Winged helix' DNA-binding domain"/>
    <property type="match status" value="1"/>
</dbReference>
<keyword evidence="4" id="KW-0804">Transcription</keyword>